<evidence type="ECO:0000256" key="1">
    <source>
        <dbReference type="SAM" id="Phobius"/>
    </source>
</evidence>
<evidence type="ECO:0000313" key="3">
    <source>
        <dbReference type="Proteomes" id="UP000054874"/>
    </source>
</evidence>
<dbReference type="InterPro" id="IPR014245">
    <property type="entry name" value="Spore_III_AF"/>
</dbReference>
<keyword evidence="3" id="KW-1185">Reference proteome</keyword>
<sequence length="165" mass="19209">MKIIKEAVQNLVIYMFLVTIILNLVKASSFKKYIELFTGLILILILFTPVVRLIAGENVLEESLKTKQFLFESRDSAEFIYEAEADTKKELLRLYSEKMKEQIQLLGKEKEMEIERVKIELSEEEEGFGSIERIEVWLKEKKGQEKLKQLLMGVFELEEAAVSVK</sequence>
<dbReference type="RefSeq" id="WP_058352475.1">
    <property type="nucleotide sequence ID" value="NZ_CABMMD010000148.1"/>
</dbReference>
<dbReference type="Proteomes" id="UP000054874">
    <property type="component" value="Unassembled WGS sequence"/>
</dbReference>
<feature type="transmembrane region" description="Helical" evidence="1">
    <location>
        <begin position="36"/>
        <end position="55"/>
    </location>
</feature>
<keyword evidence="1" id="KW-1133">Transmembrane helix</keyword>
<reference evidence="2 3" key="1">
    <citation type="submission" date="2015-11" db="EMBL/GenBank/DDBJ databases">
        <title>Butyribacter intestini gen. nov., sp. nov., a butyric acid-producing bacterium of the family Lachnospiraceae isolated from the human faeces.</title>
        <authorList>
            <person name="Zou Y."/>
            <person name="Xue W."/>
            <person name="Luo G."/>
            <person name="Lv M."/>
        </authorList>
    </citation>
    <scope>NUCLEOTIDE SEQUENCE [LARGE SCALE GENOMIC DNA]</scope>
    <source>
        <strain evidence="2 3">ACET-33324</strain>
    </source>
</reference>
<dbReference type="OrthoDB" id="1779586at2"/>
<dbReference type="EMBL" id="LNAM01000148">
    <property type="protein sequence ID" value="KSV59322.1"/>
    <property type="molecule type" value="Genomic_DNA"/>
</dbReference>
<keyword evidence="1" id="KW-0472">Membrane</keyword>
<feature type="transmembrane region" description="Helical" evidence="1">
    <location>
        <begin position="12"/>
        <end position="30"/>
    </location>
</feature>
<dbReference type="Pfam" id="PF09581">
    <property type="entry name" value="Spore_III_AF"/>
    <property type="match status" value="1"/>
</dbReference>
<comment type="caution">
    <text evidence="2">The sequence shown here is derived from an EMBL/GenBank/DDBJ whole genome shotgun (WGS) entry which is preliminary data.</text>
</comment>
<evidence type="ECO:0000313" key="2">
    <source>
        <dbReference type="EMBL" id="KSV59322.1"/>
    </source>
</evidence>
<dbReference type="AlphaFoldDB" id="A0A0V8QFT5"/>
<proteinExistence type="predicted"/>
<protein>
    <recommendedName>
        <fullName evidence="4">Stage III sporulation protein AF</fullName>
    </recommendedName>
</protein>
<gene>
    <name evidence="2" type="ORF">ASU35_09615</name>
</gene>
<keyword evidence="1" id="KW-0812">Transmembrane</keyword>
<dbReference type="STRING" id="290052.ASU35_09615"/>
<accession>A0A0V8QFT5</accession>
<organism evidence="2 3">
    <name type="scientific">Acetivibrio ethanolgignens</name>
    <dbReference type="NCBI Taxonomy" id="290052"/>
    <lineage>
        <taxon>Bacteria</taxon>
        <taxon>Bacillati</taxon>
        <taxon>Bacillota</taxon>
        <taxon>Clostridia</taxon>
        <taxon>Eubacteriales</taxon>
        <taxon>Oscillospiraceae</taxon>
        <taxon>Acetivibrio</taxon>
    </lineage>
</organism>
<name>A0A0V8QFT5_9FIRM</name>
<evidence type="ECO:0008006" key="4">
    <source>
        <dbReference type="Google" id="ProtNLM"/>
    </source>
</evidence>